<organism evidence="2 3">
    <name type="scientific">Baudoinia panamericana (strain UAMH 10762)</name>
    <name type="common">Angels' share fungus</name>
    <name type="synonym">Baudoinia compniacensis (strain UAMH 10762)</name>
    <dbReference type="NCBI Taxonomy" id="717646"/>
    <lineage>
        <taxon>Eukaryota</taxon>
        <taxon>Fungi</taxon>
        <taxon>Dikarya</taxon>
        <taxon>Ascomycota</taxon>
        <taxon>Pezizomycotina</taxon>
        <taxon>Dothideomycetes</taxon>
        <taxon>Dothideomycetidae</taxon>
        <taxon>Mycosphaerellales</taxon>
        <taxon>Teratosphaeriaceae</taxon>
        <taxon>Baudoinia</taxon>
    </lineage>
</organism>
<reference evidence="2 3" key="1">
    <citation type="journal article" date="2012" name="PLoS Pathog.">
        <title>Diverse lifestyles and strategies of plant pathogenesis encoded in the genomes of eighteen Dothideomycetes fungi.</title>
        <authorList>
            <person name="Ohm R.A."/>
            <person name="Feau N."/>
            <person name="Henrissat B."/>
            <person name="Schoch C.L."/>
            <person name="Horwitz B.A."/>
            <person name="Barry K.W."/>
            <person name="Condon B.J."/>
            <person name="Copeland A.C."/>
            <person name="Dhillon B."/>
            <person name="Glaser F."/>
            <person name="Hesse C.N."/>
            <person name="Kosti I."/>
            <person name="LaButti K."/>
            <person name="Lindquist E.A."/>
            <person name="Lucas S."/>
            <person name="Salamov A.A."/>
            <person name="Bradshaw R.E."/>
            <person name="Ciuffetti L."/>
            <person name="Hamelin R.C."/>
            <person name="Kema G.H.J."/>
            <person name="Lawrence C."/>
            <person name="Scott J.A."/>
            <person name="Spatafora J.W."/>
            <person name="Turgeon B.G."/>
            <person name="de Wit P.J.G.M."/>
            <person name="Zhong S."/>
            <person name="Goodwin S.B."/>
            <person name="Grigoriev I.V."/>
        </authorList>
    </citation>
    <scope>NUCLEOTIDE SEQUENCE [LARGE SCALE GENOMIC DNA]</scope>
    <source>
        <strain evidence="2 3">UAMH 10762</strain>
    </source>
</reference>
<feature type="signal peptide" evidence="1">
    <location>
        <begin position="1"/>
        <end position="18"/>
    </location>
</feature>
<protein>
    <submittedName>
        <fullName evidence="2">Uncharacterized protein</fullName>
    </submittedName>
</protein>
<proteinExistence type="predicted"/>
<dbReference type="HOGENOM" id="CLU_2359375_0_0_1"/>
<sequence>MKTGASLLFALLARIVSAVPPPAASSELQERKVDPETVGTWSFNGGGKMCANFCNHFPYNWRCVHPDQWPKECFAQGPDDVVFTPPYVGPVRSNGV</sequence>
<accession>M2MLU9</accession>
<dbReference type="KEGG" id="bcom:BAUCODRAFT_38423"/>
<dbReference type="AlphaFoldDB" id="M2MLU9"/>
<keyword evidence="1" id="KW-0732">Signal</keyword>
<dbReference type="RefSeq" id="XP_007680397.1">
    <property type="nucleotide sequence ID" value="XM_007682207.1"/>
</dbReference>
<dbReference type="Proteomes" id="UP000011761">
    <property type="component" value="Unassembled WGS sequence"/>
</dbReference>
<evidence type="ECO:0000256" key="1">
    <source>
        <dbReference type="SAM" id="SignalP"/>
    </source>
</evidence>
<evidence type="ECO:0000313" key="2">
    <source>
        <dbReference type="EMBL" id="EMC92368.1"/>
    </source>
</evidence>
<keyword evidence="3" id="KW-1185">Reference proteome</keyword>
<feature type="chain" id="PRO_5004021656" evidence="1">
    <location>
        <begin position="19"/>
        <end position="96"/>
    </location>
</feature>
<evidence type="ECO:0000313" key="3">
    <source>
        <dbReference type="Proteomes" id="UP000011761"/>
    </source>
</evidence>
<name>M2MLU9_BAUPA</name>
<dbReference type="GeneID" id="19113529"/>
<gene>
    <name evidence="2" type="ORF">BAUCODRAFT_38423</name>
</gene>
<dbReference type="EMBL" id="KB445562">
    <property type="protein sequence ID" value="EMC92368.1"/>
    <property type="molecule type" value="Genomic_DNA"/>
</dbReference>